<protein>
    <submittedName>
        <fullName evidence="1">NAD(P)-binding domain-containing protein</fullName>
    </submittedName>
</protein>
<dbReference type="Gene3D" id="3.50.50.60">
    <property type="entry name" value="FAD/NAD(P)-binding domain"/>
    <property type="match status" value="1"/>
</dbReference>
<dbReference type="Proteomes" id="UP001589738">
    <property type="component" value="Unassembled WGS sequence"/>
</dbReference>
<dbReference type="Pfam" id="PF13738">
    <property type="entry name" value="Pyr_redox_3"/>
    <property type="match status" value="1"/>
</dbReference>
<reference evidence="1 2" key="1">
    <citation type="submission" date="2024-09" db="EMBL/GenBank/DDBJ databases">
        <authorList>
            <person name="Sun Q."/>
            <person name="Mori K."/>
        </authorList>
    </citation>
    <scope>NUCLEOTIDE SEQUENCE [LARGE SCALE GENOMIC DNA]</scope>
    <source>
        <strain evidence="1 2">CGMCC 1.9126</strain>
    </source>
</reference>
<evidence type="ECO:0000313" key="1">
    <source>
        <dbReference type="EMBL" id="MFC0476672.1"/>
    </source>
</evidence>
<organism evidence="1 2">
    <name type="scientific">Robertmurraya beringensis</name>
    <dbReference type="NCBI Taxonomy" id="641660"/>
    <lineage>
        <taxon>Bacteria</taxon>
        <taxon>Bacillati</taxon>
        <taxon>Bacillota</taxon>
        <taxon>Bacilli</taxon>
        <taxon>Bacillales</taxon>
        <taxon>Bacillaceae</taxon>
        <taxon>Robertmurraya</taxon>
    </lineage>
</organism>
<gene>
    <name evidence="1" type="ORF">ACFFHF_15815</name>
</gene>
<dbReference type="EMBL" id="JBHLUU010000109">
    <property type="protein sequence ID" value="MFC0476672.1"/>
    <property type="molecule type" value="Genomic_DNA"/>
</dbReference>
<keyword evidence="2" id="KW-1185">Reference proteome</keyword>
<dbReference type="SUPFAM" id="SSF51905">
    <property type="entry name" value="FAD/NAD(P)-binding domain"/>
    <property type="match status" value="1"/>
</dbReference>
<dbReference type="InterPro" id="IPR036188">
    <property type="entry name" value="FAD/NAD-bd_sf"/>
</dbReference>
<proteinExistence type="predicted"/>
<dbReference type="RefSeq" id="WP_340906707.1">
    <property type="nucleotide sequence ID" value="NZ_JBHLUU010000109.1"/>
</dbReference>
<sequence>MFSPWQYNLDKVAKSLLEQTGWIAPNLNAIPTGSELVQDYLLPLSNLPEISNNLHLNTQVVGVVRKSIDKLKTSKRQEASIEIYVEKEEQTSIYEVRAVIDASGTWRTPNPVLSNGLWTKAEKNLKGKIEYGIPNVLGDHKEKYANKTVMVVGSGHSAINALLDLSRLKEEFTETNIIWVLRKSNISQVYGGQEKDGLPARGELGIRIRKMVESGAVKVFTPFHINTVKQEENHVTVKGIYNSEETIINSIDQLIVSTGFRPDTSFLNEVRINLDPAVESVEALAPLIDPNVHSCGTVRPHGEAELRQPEAGLYIVGMKSYGRAPTFLLATGYEQVRSVVAYLTGDLEGAKEVHLELPETGVCSVGVSSCCDEPAISNVNTCDTEKKGQVLATSSCCGPIKIEIEKTSCCK</sequence>
<comment type="caution">
    <text evidence="1">The sequence shown here is derived from an EMBL/GenBank/DDBJ whole genome shotgun (WGS) entry which is preliminary data.</text>
</comment>
<name>A0ABV6KUI6_9BACI</name>
<evidence type="ECO:0000313" key="2">
    <source>
        <dbReference type="Proteomes" id="UP001589738"/>
    </source>
</evidence>
<accession>A0ABV6KUI6</accession>